<dbReference type="SMART" id="SM00823">
    <property type="entry name" value="PKS_PP"/>
    <property type="match status" value="2"/>
</dbReference>
<feature type="compositionally biased region" description="Basic residues" evidence="5">
    <location>
        <begin position="1624"/>
        <end position="1633"/>
    </location>
</feature>
<dbReference type="InterPro" id="IPR016035">
    <property type="entry name" value="Acyl_Trfase/lysoPLipase"/>
</dbReference>
<dbReference type="Pfam" id="PF00698">
    <property type="entry name" value="Acyl_transf_1"/>
    <property type="match status" value="1"/>
</dbReference>
<dbReference type="Pfam" id="PF22621">
    <property type="entry name" value="CurL-like_PKS_C"/>
    <property type="match status" value="1"/>
</dbReference>
<reference evidence="9" key="1">
    <citation type="journal article" date="2020" name="Phytopathology">
        <title>Genome sequence of the chestnut blight fungus Cryphonectria parasitica EP155: A fundamental resource for an archetypical invasive plant pathogen.</title>
        <authorList>
            <person name="Crouch J.A."/>
            <person name="Dawe A."/>
            <person name="Aerts A."/>
            <person name="Barry K."/>
            <person name="Churchill A.C.L."/>
            <person name="Grimwood J."/>
            <person name="Hillman B."/>
            <person name="Milgroom M.G."/>
            <person name="Pangilinan J."/>
            <person name="Smith M."/>
            <person name="Salamov A."/>
            <person name="Schmutz J."/>
            <person name="Yadav J."/>
            <person name="Grigoriev I.V."/>
            <person name="Nuss D."/>
        </authorList>
    </citation>
    <scope>NUCLEOTIDE SEQUENCE</scope>
    <source>
        <strain evidence="9">EP155</strain>
    </source>
</reference>
<dbReference type="InterPro" id="IPR001031">
    <property type="entry name" value="Thioesterase"/>
</dbReference>
<dbReference type="Pfam" id="PF02801">
    <property type="entry name" value="Ketoacyl-synt_C"/>
    <property type="match status" value="1"/>
</dbReference>
<feature type="active site" description="Proton acceptor; for dehydratase activity" evidence="4">
    <location>
        <position position="1303"/>
    </location>
</feature>
<dbReference type="Gene3D" id="3.40.50.1820">
    <property type="entry name" value="alpha/beta hydrolase"/>
    <property type="match status" value="1"/>
</dbReference>
<dbReference type="Pfam" id="PF00109">
    <property type="entry name" value="ketoacyl-synt"/>
    <property type="match status" value="1"/>
</dbReference>
<proteinExistence type="predicted"/>
<dbReference type="Gene3D" id="3.40.47.10">
    <property type="match status" value="1"/>
</dbReference>
<dbReference type="PROSITE" id="PS52019">
    <property type="entry name" value="PKS_MFAS_DH"/>
    <property type="match status" value="1"/>
</dbReference>
<feature type="compositionally biased region" description="Acidic residues" evidence="5">
    <location>
        <begin position="1870"/>
        <end position="1880"/>
    </location>
</feature>
<dbReference type="InterPro" id="IPR020841">
    <property type="entry name" value="PKS_Beta-ketoAc_synthase_dom"/>
</dbReference>
<accession>A0A9P4XSC4</accession>
<feature type="region of interest" description="Disordered" evidence="5">
    <location>
        <begin position="1715"/>
        <end position="1735"/>
    </location>
</feature>
<keyword evidence="3" id="KW-0808">Transferase</keyword>
<evidence type="ECO:0000259" key="6">
    <source>
        <dbReference type="PROSITE" id="PS50075"/>
    </source>
</evidence>
<dbReference type="InterPro" id="IPR050091">
    <property type="entry name" value="PKS_NRPS_Biosynth_Enz"/>
</dbReference>
<dbReference type="Gene3D" id="1.10.1200.10">
    <property type="entry name" value="ACP-like"/>
    <property type="match status" value="2"/>
</dbReference>
<dbReference type="SUPFAM" id="SSF55048">
    <property type="entry name" value="Probable ACP-binding domain of malonyl-CoA ACP transacylase"/>
    <property type="match status" value="1"/>
</dbReference>
<feature type="domain" description="Ketosynthase family 3 (KS3)" evidence="7">
    <location>
        <begin position="349"/>
        <end position="777"/>
    </location>
</feature>
<feature type="domain" description="Carrier" evidence="6">
    <location>
        <begin position="1772"/>
        <end position="1849"/>
    </location>
</feature>
<dbReference type="GO" id="GO:0004315">
    <property type="term" value="F:3-oxoacyl-[acyl-carrier-protein] synthase activity"/>
    <property type="evidence" value="ECO:0007669"/>
    <property type="project" value="InterPro"/>
</dbReference>
<evidence type="ECO:0000256" key="3">
    <source>
        <dbReference type="ARBA" id="ARBA00022679"/>
    </source>
</evidence>
<evidence type="ECO:0000256" key="2">
    <source>
        <dbReference type="ARBA" id="ARBA00022553"/>
    </source>
</evidence>
<dbReference type="InterPro" id="IPR029058">
    <property type="entry name" value="AB_hydrolase_fold"/>
</dbReference>
<dbReference type="PROSITE" id="PS52004">
    <property type="entry name" value="KS3_2"/>
    <property type="match status" value="1"/>
</dbReference>
<dbReference type="InterPro" id="IPR032088">
    <property type="entry name" value="SAT"/>
</dbReference>
<dbReference type="GO" id="GO:0006633">
    <property type="term" value="P:fatty acid biosynthetic process"/>
    <property type="evidence" value="ECO:0007669"/>
    <property type="project" value="InterPro"/>
</dbReference>
<keyword evidence="10" id="KW-1185">Reference proteome</keyword>
<feature type="region of interest" description="Disordered" evidence="5">
    <location>
        <begin position="1847"/>
        <end position="1890"/>
    </location>
</feature>
<feature type="region of interest" description="N-terminal hotdog fold" evidence="4">
    <location>
        <begin position="1272"/>
        <end position="1407"/>
    </location>
</feature>
<name>A0A9P4XSC4_CRYP1</name>
<dbReference type="Pfam" id="PF00550">
    <property type="entry name" value="PP-binding"/>
    <property type="match status" value="2"/>
</dbReference>
<dbReference type="InterPro" id="IPR018201">
    <property type="entry name" value="Ketoacyl_synth_AS"/>
</dbReference>
<evidence type="ECO:0000313" key="10">
    <source>
        <dbReference type="Proteomes" id="UP000803844"/>
    </source>
</evidence>
<evidence type="ECO:0000256" key="4">
    <source>
        <dbReference type="PROSITE-ProRule" id="PRU01363"/>
    </source>
</evidence>
<dbReference type="SMART" id="SM00825">
    <property type="entry name" value="PKS_KS"/>
    <property type="match status" value="1"/>
</dbReference>
<dbReference type="InterPro" id="IPR016039">
    <property type="entry name" value="Thiolase-like"/>
</dbReference>
<dbReference type="InterPro" id="IPR001227">
    <property type="entry name" value="Ac_transferase_dom_sf"/>
</dbReference>
<dbReference type="SMART" id="SM00827">
    <property type="entry name" value="PKS_AT"/>
    <property type="match status" value="1"/>
</dbReference>
<dbReference type="EMBL" id="MU032354">
    <property type="protein sequence ID" value="KAF3760048.1"/>
    <property type="molecule type" value="Genomic_DNA"/>
</dbReference>
<keyword evidence="2" id="KW-0597">Phosphoprotein</keyword>
<evidence type="ECO:0000259" key="8">
    <source>
        <dbReference type="PROSITE" id="PS52019"/>
    </source>
</evidence>
<dbReference type="GeneID" id="63832468"/>
<dbReference type="SUPFAM" id="SSF53901">
    <property type="entry name" value="Thiolase-like"/>
    <property type="match status" value="1"/>
</dbReference>
<dbReference type="InterPro" id="IPR030918">
    <property type="entry name" value="PT_fungal_PKS"/>
</dbReference>
<evidence type="ECO:0000259" key="7">
    <source>
        <dbReference type="PROSITE" id="PS52004"/>
    </source>
</evidence>
<dbReference type="Pfam" id="PF00975">
    <property type="entry name" value="Thioesterase"/>
    <property type="match status" value="1"/>
</dbReference>
<dbReference type="InterPro" id="IPR014043">
    <property type="entry name" value="Acyl_transferase_dom"/>
</dbReference>
<dbReference type="InterPro" id="IPR042104">
    <property type="entry name" value="PKS_dehydratase_sf"/>
</dbReference>
<dbReference type="RefSeq" id="XP_040771027.1">
    <property type="nucleotide sequence ID" value="XM_040915339.1"/>
</dbReference>
<dbReference type="PANTHER" id="PTHR43775">
    <property type="entry name" value="FATTY ACID SYNTHASE"/>
    <property type="match status" value="1"/>
</dbReference>
<evidence type="ECO:0000256" key="5">
    <source>
        <dbReference type="SAM" id="MobiDB-lite"/>
    </source>
</evidence>
<dbReference type="SUPFAM" id="SSF53474">
    <property type="entry name" value="alpha/beta-Hydrolases"/>
    <property type="match status" value="1"/>
</dbReference>
<dbReference type="PROSITE" id="PS00606">
    <property type="entry name" value="KS3_1"/>
    <property type="match status" value="1"/>
</dbReference>
<comment type="caution">
    <text evidence="9">The sequence shown here is derived from an EMBL/GenBank/DDBJ whole genome shotgun (WGS) entry which is preliminary data.</text>
</comment>
<dbReference type="GO" id="GO:0004312">
    <property type="term" value="F:fatty acid synthase activity"/>
    <property type="evidence" value="ECO:0007669"/>
    <property type="project" value="TreeGrafter"/>
</dbReference>
<feature type="region of interest" description="C-terminal hotdog fold" evidence="4">
    <location>
        <begin position="1427"/>
        <end position="1576"/>
    </location>
</feature>
<dbReference type="PROSITE" id="PS00012">
    <property type="entry name" value="PHOSPHOPANTETHEINE"/>
    <property type="match status" value="2"/>
</dbReference>
<dbReference type="GO" id="GO:0044550">
    <property type="term" value="P:secondary metabolite biosynthetic process"/>
    <property type="evidence" value="ECO:0007669"/>
    <property type="project" value="TreeGrafter"/>
</dbReference>
<feature type="domain" description="PKS/mFAS DH" evidence="8">
    <location>
        <begin position="1272"/>
        <end position="1576"/>
    </location>
</feature>
<dbReference type="InterPro" id="IPR016036">
    <property type="entry name" value="Malonyl_transacylase_ACP-bd"/>
</dbReference>
<dbReference type="Pfam" id="PF16073">
    <property type="entry name" value="SAT"/>
    <property type="match status" value="1"/>
</dbReference>
<dbReference type="InterPro" id="IPR036736">
    <property type="entry name" value="ACP-like_sf"/>
</dbReference>
<evidence type="ECO:0000256" key="1">
    <source>
        <dbReference type="ARBA" id="ARBA00022450"/>
    </source>
</evidence>
<feature type="compositionally biased region" description="Acidic residues" evidence="5">
    <location>
        <begin position="1719"/>
        <end position="1735"/>
    </location>
</feature>
<feature type="active site" description="Proton donor; for dehydratase activity" evidence="4">
    <location>
        <position position="1487"/>
    </location>
</feature>
<feature type="compositionally biased region" description="Low complexity" evidence="5">
    <location>
        <begin position="1852"/>
        <end position="1868"/>
    </location>
</feature>
<evidence type="ECO:0000313" key="9">
    <source>
        <dbReference type="EMBL" id="KAF3760048.1"/>
    </source>
</evidence>
<dbReference type="InterPro" id="IPR014030">
    <property type="entry name" value="Ketoacyl_synth_N"/>
</dbReference>
<dbReference type="CDD" id="cd00833">
    <property type="entry name" value="PKS"/>
    <property type="match status" value="1"/>
</dbReference>
<dbReference type="InterPro" id="IPR020806">
    <property type="entry name" value="PKS_PP-bd"/>
</dbReference>
<organism evidence="9 10">
    <name type="scientific">Cryphonectria parasitica (strain ATCC 38755 / EP155)</name>
    <dbReference type="NCBI Taxonomy" id="660469"/>
    <lineage>
        <taxon>Eukaryota</taxon>
        <taxon>Fungi</taxon>
        <taxon>Dikarya</taxon>
        <taxon>Ascomycota</taxon>
        <taxon>Pezizomycotina</taxon>
        <taxon>Sordariomycetes</taxon>
        <taxon>Sordariomycetidae</taxon>
        <taxon>Diaporthales</taxon>
        <taxon>Cryphonectriaceae</taxon>
        <taxon>Cryphonectria-Endothia species complex</taxon>
        <taxon>Cryphonectria</taxon>
    </lineage>
</organism>
<dbReference type="PANTHER" id="PTHR43775:SF37">
    <property type="entry name" value="SI:DKEY-61P9.11"/>
    <property type="match status" value="1"/>
</dbReference>
<dbReference type="NCBIfam" id="TIGR04532">
    <property type="entry name" value="PT_fungal_PKS"/>
    <property type="match status" value="1"/>
</dbReference>
<dbReference type="InterPro" id="IPR014031">
    <property type="entry name" value="Ketoacyl_synth_C"/>
</dbReference>
<feature type="region of interest" description="Disordered" evidence="5">
    <location>
        <begin position="1613"/>
        <end position="1633"/>
    </location>
</feature>
<dbReference type="SUPFAM" id="SSF52151">
    <property type="entry name" value="FabD/lysophospholipase-like"/>
    <property type="match status" value="1"/>
</dbReference>
<gene>
    <name evidence="9" type="ORF">M406DRAFT_109185</name>
</gene>
<dbReference type="GO" id="GO:0031177">
    <property type="term" value="F:phosphopantetheine binding"/>
    <property type="evidence" value="ECO:0007669"/>
    <property type="project" value="InterPro"/>
</dbReference>
<dbReference type="Gene3D" id="3.40.366.10">
    <property type="entry name" value="Malonyl-Coenzyme A Acyl Carrier Protein, domain 2"/>
    <property type="match status" value="1"/>
</dbReference>
<dbReference type="InterPro" id="IPR049900">
    <property type="entry name" value="PKS_mFAS_DH"/>
</dbReference>
<dbReference type="InterPro" id="IPR009081">
    <property type="entry name" value="PP-bd_ACP"/>
</dbReference>
<dbReference type="Gene3D" id="3.30.70.3290">
    <property type="match status" value="1"/>
</dbReference>
<dbReference type="SUPFAM" id="SSF47336">
    <property type="entry name" value="ACP-like"/>
    <property type="match status" value="2"/>
</dbReference>
<dbReference type="SMART" id="SM01294">
    <property type="entry name" value="PKS_PP_betabranch"/>
    <property type="match status" value="1"/>
</dbReference>
<dbReference type="OrthoDB" id="329835at2759"/>
<protein>
    <submittedName>
        <fullName evidence="9">Uncharacterized protein</fullName>
    </submittedName>
</protein>
<sequence length="2267" mass="245533">MGSTTKTVLLVGDQNDPFVQGIDYLYKQAETQPWLASFLADNVAILKEQMTHWESTLRETMGVFHTFQELADKYRTKPDPVGMSHGMLVFIMRQALLLQCVKREPNLIHDAETIPICGGLLNTAALEVAQDFDSFYEASLEMTRVLCRMEVFSYYRSRATEISTANWGWTLVGITADKLKTALDNFQRSMGIPEVKKVRVAVIGQGWSTIIGPPSVLEKVLKQCPAVKNLTKQEMAVHALHHSLNLTDAELDGVVGDSPLLDLPVGNGTWRSVVRAACDSILCKPFNIVDEVKNRAALIKSSSIDLNVIGVSPHDKFVADQLKAAGKDVTTRYEHSVPMSIPISPSVESGKVAIVGLAGRAPSSEDLSDFWRIIITGQDVHKEIPSDRWDINEFFSPTHKGKCTTNARHGCFIDRPGAFDARFFNISQREALLMEPCHRLWLMCVYEALEMSGYSAGRTRVTDPNRIGAFFGQSVDDWRANSHQLGCDAYNMQGMQKAFGPGRVNFHFKWEGPTYQVDSACASSASAITMACHQLLARECDMAVAGGSTVMSSPHTFSALSRAGVLSTTGNCKTYRDDADGYCRGDFSGCVVLKRLEDAVAANDNVLAVIAASGRNHAGNAPSITTSDAGAQERLFRQVLRKAQVTPEEVNYVEMHGTGTQVGDLAEMTAVANTFKRAKNDKEPLRVGAVKANVGHTEAAAGIASLLKCVLSLQEEFLPPVANMPHKLNPKFPDLKALKIDIPSQRAEFKYASDKRRRIILNNFDASGGNSCLLIEDYPKPLDKDADPRSCHTITLSAKSALSHTENKKRLLNFLRASMDDYRIEDLAYALTARRLHYPIRTAFTATSIKEAVSKLDADIKADAKVEKTTPPPVVFMFTGQGSHYAGMGAELYQTSPAFRNIVDLSVSICRQNNFPEFLDIITDPEVDMTTKDTAQTQLAVVALEIALAAFWRAAGVEPAAVMGHSLGEYAALHVSGVLSLTDVLFLVGKRAQLVLERCVPGACSMLSVFAPLEKVDEYVKKLSSCEVACLNSPKATVVSGTADEIAMLKAGLEKAEGGPIRSKELSVPYGFHSVQVDPVLDDFAALARGVVYSKPKIPLVSTLAAEIVDKPGMIAEMYLMRQTREKVNYAGALAAVAEKFKNPVYLEVGPSRVLGSFTHATLNVPLERIASTLESAKEQSWTGVSKSLATLYKAGVEIDWVAVHEPFVTRNQVKHISTLPSYNWDLKEYWIKWTEPREAPQPVAAPAAAASAAAAPSAPAVVERPMSAVLHYVVKKTLSPKVEVTFRSSAADPALKAAILGHRLREVPVCPGGVFCEMGMEGAQYTLEALGKKNVDLALLTPSFNRPFSMPTGESTAEILTTITMPTEKTLTATFKVSNGPMSFDLGSCKFQVVDNKKLQGDWDKTSYFVQARMNDIVRAAKEGDGHRFKPSIFYSLFSNTVKYAGPYMGLQEAYISPDFKEAAAEVVLQQDPTDPNTKSSPYWSDSLVHLAGFVANVNPERPEGKMFMMGGFDKSEQTAPLAAGHKYFSYVRVTKNEGESFICDVFVFDVKAGNRLIMQCSNLHFHQVEYTTLERALGKKPAAGASAAGPASAPKKAVAAAPKAKAAAPAPAPVKKAAAEKKPKKVVKKKAATTSSGQVSVLETLLDAISSETGTDKAELTDDAVLGEIGIDSIMAIQISAAVKGATGYDISATWGLEYPTIGALREEFKDVYGEPGAEDGDEEAENDEEEEEDYEMVPASAEEEFDDPVEQDIESLDEDGVVAAPKASSGSHNVLESFLQAIANETGTSLDELADDAVLTELGVDSIMAIQICATLKNETGVEIPPTFVFEYPTIGDLRQEFANMEGAGPSSSSVGSSSGRSSPVQDDTDVTDEEEPPVVAAAPTPAPAPVVEKKKVVVAPKPALPPTPAPAPAPAPAPVVAKKTPKPVAKKAPVSVAAKLPMDPASLVKDMSVFKFEEEDPETIDYATIPKAKIVLMQGKPTSKETPLFLIPDGSGTAATYIHLPQFSSGLPVYAIESPFLRCPGKLSRKTGIPGLASLVVEAIIKMRPQGPYLIGGYSGGATISYEVARQLAKTGRKLQGLLLIDMCCPRSMVDTIDSVPEQGLAVLMRLSPPDKRSFWTSSMASQFAQQHQRQIVRAVCHYDPEPMAEEDRPEKVCIIWGRRGLVERAKSDQKVLGMMAMLNVRTESGENFMMDPSLGPVAWAVPSKKEGDLGPNGWDKFVGDKIKILVAEADHLSMPVPPDVTELHRCIGEALPYLNGGE</sequence>
<keyword evidence="1" id="KW-0596">Phosphopantetheine</keyword>
<dbReference type="Proteomes" id="UP000803844">
    <property type="component" value="Unassembled WGS sequence"/>
</dbReference>
<dbReference type="Gene3D" id="3.10.129.110">
    <property type="entry name" value="Polyketide synthase dehydratase"/>
    <property type="match status" value="1"/>
</dbReference>
<feature type="domain" description="Carrier" evidence="6">
    <location>
        <begin position="1638"/>
        <end position="1715"/>
    </location>
</feature>
<dbReference type="PROSITE" id="PS50075">
    <property type="entry name" value="CARRIER"/>
    <property type="match status" value="2"/>
</dbReference>
<dbReference type="InterPro" id="IPR006162">
    <property type="entry name" value="Ppantetheine_attach_site"/>
</dbReference>